<evidence type="ECO:0000256" key="1">
    <source>
        <dbReference type="ARBA" id="ARBA00022737"/>
    </source>
</evidence>
<dbReference type="InterPro" id="IPR036388">
    <property type="entry name" value="WH-like_DNA-bd_sf"/>
</dbReference>
<dbReference type="GO" id="GO:0043531">
    <property type="term" value="F:ADP binding"/>
    <property type="evidence" value="ECO:0007669"/>
    <property type="project" value="InterPro"/>
</dbReference>
<reference evidence="5 6" key="1">
    <citation type="journal article" date="2016" name="G3 (Bethesda)">
        <title>First Draft Assembly and Annotation of the Genome of a California Endemic Oak Quercus lobata Nee (Fagaceae).</title>
        <authorList>
            <person name="Sork V.L."/>
            <person name="Fitz-Gibbon S.T."/>
            <person name="Puiu D."/>
            <person name="Crepeau M."/>
            <person name="Gugger P.F."/>
            <person name="Sherman R."/>
            <person name="Stevens K."/>
            <person name="Langley C.H."/>
            <person name="Pellegrini M."/>
            <person name="Salzberg S.L."/>
        </authorList>
    </citation>
    <scope>NUCLEOTIDE SEQUENCE [LARGE SCALE GENOMIC DNA]</scope>
    <source>
        <strain evidence="5 6">cv. SW786</strain>
    </source>
</reference>
<keyword evidence="1" id="KW-0677">Repeat</keyword>
<dbReference type="EMBL" id="LRBV02000005">
    <property type="status" value="NOT_ANNOTATED_CDS"/>
    <property type="molecule type" value="Genomic_DNA"/>
</dbReference>
<dbReference type="InterPro" id="IPR002182">
    <property type="entry name" value="NB-ARC"/>
</dbReference>
<evidence type="ECO:0000313" key="6">
    <source>
        <dbReference type="Proteomes" id="UP000594261"/>
    </source>
</evidence>
<name>A0A7N2LPI4_QUELO</name>
<dbReference type="InParanoid" id="A0A7N2LPI4"/>
<dbReference type="PANTHER" id="PTHR23155:SF955">
    <property type="entry name" value="AAA+ ATPASE DOMAIN-CONTAINING PROTEIN"/>
    <property type="match status" value="1"/>
</dbReference>
<proteinExistence type="predicted"/>
<dbReference type="AlphaFoldDB" id="A0A7N2LPI4"/>
<feature type="domain" description="NB-ARC" evidence="3">
    <location>
        <begin position="132"/>
        <end position="217"/>
    </location>
</feature>
<dbReference type="EnsemblPlants" id="QL05p023817:mrna">
    <property type="protein sequence ID" value="QL05p023817:mrna"/>
    <property type="gene ID" value="QL05p023817"/>
</dbReference>
<feature type="domain" description="Disease resistance protein winged helix" evidence="4">
    <location>
        <begin position="262"/>
        <end position="327"/>
    </location>
</feature>
<evidence type="ECO:0000259" key="3">
    <source>
        <dbReference type="Pfam" id="PF00931"/>
    </source>
</evidence>
<evidence type="ECO:0000313" key="5">
    <source>
        <dbReference type="EnsemblPlants" id="QL05p023817:mrna"/>
    </source>
</evidence>
<dbReference type="InterPro" id="IPR027417">
    <property type="entry name" value="P-loop_NTPase"/>
</dbReference>
<dbReference type="PANTHER" id="PTHR23155">
    <property type="entry name" value="DISEASE RESISTANCE PROTEIN RP"/>
    <property type="match status" value="1"/>
</dbReference>
<dbReference type="GO" id="GO:0098542">
    <property type="term" value="P:defense response to other organism"/>
    <property type="evidence" value="ECO:0007669"/>
    <property type="project" value="TreeGrafter"/>
</dbReference>
<dbReference type="Pfam" id="PF00931">
    <property type="entry name" value="NB-ARC"/>
    <property type="match status" value="1"/>
</dbReference>
<sequence>MVETTDKPIYATSAAAASSKYSHPAKPLTLYVLTYMKCKSLTIENVAMQLIEVSKDHSFGEKKFKINGSSLIVNLVKLENSEVFDGFSTQNAQVGSELLHKDNGTTPKREARFLRQKNKGVQSDPVPCVKEDGIGKTTLAKNVYNHRTIMKHFSLRAWVSIGQEFDEDTLLVDVGNQVLRSHESLKEQNGKEYWIKKINESLKGKRYLLILGSNVKESESVDVQELSAVLEQINQFQTPWSESFANQELAEHLKEFLSYFKLFPRNFDIPVRRLITLFVAEGLVQECLDKKETPERVAENYLSDLIDLNSIQVSEKTIDGRVKTCCLPSALREHNFCRSTSTNNRIADYFDN</sequence>
<reference evidence="5" key="2">
    <citation type="submission" date="2021-01" db="UniProtKB">
        <authorList>
            <consortium name="EnsemblPlants"/>
        </authorList>
    </citation>
    <scope>IDENTIFICATION</scope>
</reference>
<dbReference type="InterPro" id="IPR044974">
    <property type="entry name" value="Disease_R_plants"/>
</dbReference>
<dbReference type="Proteomes" id="UP000594261">
    <property type="component" value="Chromosome 5"/>
</dbReference>
<dbReference type="Gene3D" id="3.40.50.300">
    <property type="entry name" value="P-loop containing nucleotide triphosphate hydrolases"/>
    <property type="match status" value="1"/>
</dbReference>
<protein>
    <recommendedName>
        <fullName evidence="7">NB-ARC domain-containing protein</fullName>
    </recommendedName>
</protein>
<evidence type="ECO:0000259" key="4">
    <source>
        <dbReference type="Pfam" id="PF23559"/>
    </source>
</evidence>
<evidence type="ECO:0008006" key="7">
    <source>
        <dbReference type="Google" id="ProtNLM"/>
    </source>
</evidence>
<dbReference type="SUPFAM" id="SSF52540">
    <property type="entry name" value="P-loop containing nucleoside triphosphate hydrolases"/>
    <property type="match status" value="1"/>
</dbReference>
<keyword evidence="6" id="KW-1185">Reference proteome</keyword>
<keyword evidence="2" id="KW-0611">Plant defense</keyword>
<dbReference type="Gene3D" id="1.10.10.10">
    <property type="entry name" value="Winged helix-like DNA-binding domain superfamily/Winged helix DNA-binding domain"/>
    <property type="match status" value="1"/>
</dbReference>
<dbReference type="InterPro" id="IPR058922">
    <property type="entry name" value="WHD_DRP"/>
</dbReference>
<dbReference type="Pfam" id="PF23559">
    <property type="entry name" value="WHD_DRP"/>
    <property type="match status" value="1"/>
</dbReference>
<organism evidence="5 6">
    <name type="scientific">Quercus lobata</name>
    <name type="common">Valley oak</name>
    <dbReference type="NCBI Taxonomy" id="97700"/>
    <lineage>
        <taxon>Eukaryota</taxon>
        <taxon>Viridiplantae</taxon>
        <taxon>Streptophyta</taxon>
        <taxon>Embryophyta</taxon>
        <taxon>Tracheophyta</taxon>
        <taxon>Spermatophyta</taxon>
        <taxon>Magnoliopsida</taxon>
        <taxon>eudicotyledons</taxon>
        <taxon>Gunneridae</taxon>
        <taxon>Pentapetalae</taxon>
        <taxon>rosids</taxon>
        <taxon>fabids</taxon>
        <taxon>Fagales</taxon>
        <taxon>Fagaceae</taxon>
        <taxon>Quercus</taxon>
    </lineage>
</organism>
<accession>A0A7N2LPI4</accession>
<evidence type="ECO:0000256" key="2">
    <source>
        <dbReference type="ARBA" id="ARBA00022821"/>
    </source>
</evidence>
<dbReference type="Gramene" id="QL05p023817:mrna">
    <property type="protein sequence ID" value="QL05p023817:mrna"/>
    <property type="gene ID" value="QL05p023817"/>
</dbReference>